<evidence type="ECO:0000313" key="2">
    <source>
        <dbReference type="EMBL" id="KAF2804474.1"/>
    </source>
</evidence>
<protein>
    <submittedName>
        <fullName evidence="2 4">Uncharacterized protein</fullName>
    </submittedName>
</protein>
<dbReference type="RefSeq" id="XP_033571438.1">
    <property type="nucleotide sequence ID" value="XM_033728467.1"/>
</dbReference>
<accession>A0A6A6Y932</accession>
<feature type="region of interest" description="Disordered" evidence="1">
    <location>
        <begin position="84"/>
        <end position="105"/>
    </location>
</feature>
<reference evidence="4" key="3">
    <citation type="submission" date="2025-04" db="UniProtKB">
        <authorList>
            <consortium name="RefSeq"/>
        </authorList>
    </citation>
    <scope>IDENTIFICATION</scope>
    <source>
        <strain evidence="4">CBS 304.34</strain>
    </source>
</reference>
<dbReference type="GeneID" id="54469360"/>
<evidence type="ECO:0000256" key="1">
    <source>
        <dbReference type="SAM" id="MobiDB-lite"/>
    </source>
</evidence>
<dbReference type="Proteomes" id="UP000504636">
    <property type="component" value="Unplaced"/>
</dbReference>
<feature type="compositionally biased region" description="Polar residues" evidence="1">
    <location>
        <begin position="85"/>
        <end position="95"/>
    </location>
</feature>
<evidence type="ECO:0000313" key="3">
    <source>
        <dbReference type="Proteomes" id="UP000504636"/>
    </source>
</evidence>
<keyword evidence="3" id="KW-1185">Reference proteome</keyword>
<dbReference type="EMBL" id="MU003713">
    <property type="protein sequence ID" value="KAF2804474.1"/>
    <property type="molecule type" value="Genomic_DNA"/>
</dbReference>
<reference evidence="2 4" key="1">
    <citation type="journal article" date="2020" name="Stud. Mycol.">
        <title>101 Dothideomycetes genomes: a test case for predicting lifestyles and emergence of pathogens.</title>
        <authorList>
            <person name="Haridas S."/>
            <person name="Albert R."/>
            <person name="Binder M."/>
            <person name="Bloem J."/>
            <person name="Labutti K."/>
            <person name="Salamov A."/>
            <person name="Andreopoulos B."/>
            <person name="Baker S."/>
            <person name="Barry K."/>
            <person name="Bills G."/>
            <person name="Bluhm B."/>
            <person name="Cannon C."/>
            <person name="Castanera R."/>
            <person name="Culley D."/>
            <person name="Daum C."/>
            <person name="Ezra D."/>
            <person name="Gonzalez J."/>
            <person name="Henrissat B."/>
            <person name="Kuo A."/>
            <person name="Liang C."/>
            <person name="Lipzen A."/>
            <person name="Lutzoni F."/>
            <person name="Magnuson J."/>
            <person name="Mondo S."/>
            <person name="Nolan M."/>
            <person name="Ohm R."/>
            <person name="Pangilinan J."/>
            <person name="Park H.-J."/>
            <person name="Ramirez L."/>
            <person name="Alfaro M."/>
            <person name="Sun H."/>
            <person name="Tritt A."/>
            <person name="Yoshinaga Y."/>
            <person name="Zwiers L.-H."/>
            <person name="Turgeon B."/>
            <person name="Goodwin S."/>
            <person name="Spatafora J."/>
            <person name="Crous P."/>
            <person name="Grigoriev I."/>
        </authorList>
    </citation>
    <scope>NUCLEOTIDE SEQUENCE</scope>
    <source>
        <strain evidence="2 4">CBS 304.34</strain>
    </source>
</reference>
<evidence type="ECO:0000313" key="4">
    <source>
        <dbReference type="RefSeq" id="XP_033571438.1"/>
    </source>
</evidence>
<reference evidence="4" key="2">
    <citation type="submission" date="2020-04" db="EMBL/GenBank/DDBJ databases">
        <authorList>
            <consortium name="NCBI Genome Project"/>
        </authorList>
    </citation>
    <scope>NUCLEOTIDE SEQUENCE</scope>
    <source>
        <strain evidence="4">CBS 304.34</strain>
    </source>
</reference>
<proteinExistence type="predicted"/>
<sequence length="125" mass="13882">MPVCGRTIQLLTMHSDHVHTDDLYLAGAQGRVAARQAACRSRRTERLLSETSDMADGRLWLWLTLRPPRNFFYGLARPLEAILQPTPTHNRSPASESPVPTPPDPCNSLQVPALCVCDKVSDMFA</sequence>
<name>A0A6A6Y932_9PEZI</name>
<dbReference type="AlphaFoldDB" id="A0A6A6Y932"/>
<organism evidence="2">
    <name type="scientific">Mytilinidion resinicola</name>
    <dbReference type="NCBI Taxonomy" id="574789"/>
    <lineage>
        <taxon>Eukaryota</taxon>
        <taxon>Fungi</taxon>
        <taxon>Dikarya</taxon>
        <taxon>Ascomycota</taxon>
        <taxon>Pezizomycotina</taxon>
        <taxon>Dothideomycetes</taxon>
        <taxon>Pleosporomycetidae</taxon>
        <taxon>Mytilinidiales</taxon>
        <taxon>Mytilinidiaceae</taxon>
        <taxon>Mytilinidion</taxon>
    </lineage>
</organism>
<gene>
    <name evidence="2 4" type="ORF">BDZ99DRAFT_575434</name>
</gene>